<sequence>MFSMLCYGQNNSTLNIEYSYSTKLEGTYSRITINSTLIANQIHSIYEMNFNENNKETLSQESGEEGTVYNIKSKVNPKIYKDLKSKNIYSVELIGLKPFIVRDTMAVFKWNFLTEYKSILGYKCQKANVNYRGRDYVAYFTTELPFNAGPWKFSGLPGVILEVASLDNVFEIKANKIQLKNEATNLHRPNLKNLSITWNDYIKEYNKKYNELLYYTSPNGGTSSLPKRQIEVLVEE</sequence>
<evidence type="ECO:0000313" key="2">
    <source>
        <dbReference type="Proteomes" id="UP000284892"/>
    </source>
</evidence>
<dbReference type="Proteomes" id="UP000284892">
    <property type="component" value="Unassembled WGS sequence"/>
</dbReference>
<protein>
    <submittedName>
        <fullName evidence="1">GLPGLI family protein</fullName>
    </submittedName>
</protein>
<proteinExistence type="predicted"/>
<keyword evidence="2" id="KW-1185">Reference proteome</keyword>
<dbReference type="EMBL" id="RAQJ01000001">
    <property type="protein sequence ID" value="RKE98883.1"/>
    <property type="molecule type" value="Genomic_DNA"/>
</dbReference>
<gene>
    <name evidence="1" type="ORF">BXY80_0978</name>
</gene>
<name>A0A420DXE5_9FLAO</name>
<dbReference type="AlphaFoldDB" id="A0A420DXE5"/>
<comment type="caution">
    <text evidence="1">The sequence shown here is derived from an EMBL/GenBank/DDBJ whole genome shotgun (WGS) entry which is preliminary data.</text>
</comment>
<reference evidence="1 2" key="1">
    <citation type="submission" date="2018-09" db="EMBL/GenBank/DDBJ databases">
        <title>Genomic Encyclopedia of Archaeal and Bacterial Type Strains, Phase II (KMG-II): from individual species to whole genera.</title>
        <authorList>
            <person name="Goeker M."/>
        </authorList>
    </citation>
    <scope>NUCLEOTIDE SEQUENCE [LARGE SCALE GENOMIC DNA]</scope>
    <source>
        <strain evidence="1 2">DSM 26283</strain>
    </source>
</reference>
<dbReference type="InterPro" id="IPR005901">
    <property type="entry name" value="GLPGLI"/>
</dbReference>
<organism evidence="1 2">
    <name type="scientific">Ichthyenterobacterium magnum</name>
    <dbReference type="NCBI Taxonomy" id="1230530"/>
    <lineage>
        <taxon>Bacteria</taxon>
        <taxon>Pseudomonadati</taxon>
        <taxon>Bacteroidota</taxon>
        <taxon>Flavobacteriia</taxon>
        <taxon>Flavobacteriales</taxon>
        <taxon>Flavobacteriaceae</taxon>
        <taxon>Ichthyenterobacterium</taxon>
    </lineage>
</organism>
<accession>A0A420DXE5</accession>
<evidence type="ECO:0000313" key="1">
    <source>
        <dbReference type="EMBL" id="RKE98883.1"/>
    </source>
</evidence>
<dbReference type="NCBIfam" id="TIGR01200">
    <property type="entry name" value="GLPGLI"/>
    <property type="match status" value="1"/>
</dbReference>
<dbReference type="Pfam" id="PF22252">
    <property type="entry name" value="PNGase_F-II_N"/>
    <property type="match status" value="1"/>
</dbReference>